<evidence type="ECO:0000313" key="5">
    <source>
        <dbReference type="Proteomes" id="UP000326354"/>
    </source>
</evidence>
<accession>A0A5S9ING9</accession>
<evidence type="ECO:0000259" key="2">
    <source>
        <dbReference type="SMART" id="SM01002"/>
    </source>
</evidence>
<proteinExistence type="predicted"/>
<dbReference type="OrthoDB" id="9804592at2"/>
<dbReference type="SUPFAM" id="SSF52283">
    <property type="entry name" value="Formate/glycerate dehydrogenase catalytic domain-like"/>
    <property type="match status" value="1"/>
</dbReference>
<reference evidence="4 5" key="1">
    <citation type="submission" date="2019-08" db="EMBL/GenBank/DDBJ databases">
        <title>Complete genome sequence of Candidatus Uab amorphum.</title>
        <authorList>
            <person name="Shiratori T."/>
            <person name="Suzuki S."/>
            <person name="Kakizawa Y."/>
            <person name="Ishida K."/>
        </authorList>
    </citation>
    <scope>NUCLEOTIDE SEQUENCE [LARGE SCALE GENOMIC DNA]</scope>
    <source>
        <strain evidence="4 5">SRT547</strain>
    </source>
</reference>
<dbReference type="Gene3D" id="3.40.50.720">
    <property type="entry name" value="NAD(P)-binding Rossmann-like Domain"/>
    <property type="match status" value="2"/>
</dbReference>
<evidence type="ECO:0000313" key="4">
    <source>
        <dbReference type="EMBL" id="BBM84767.1"/>
    </source>
</evidence>
<dbReference type="SMART" id="SM01003">
    <property type="entry name" value="AlaDh_PNT_N"/>
    <property type="match status" value="1"/>
</dbReference>
<dbReference type="EMBL" id="AP019860">
    <property type="protein sequence ID" value="BBM84767.1"/>
    <property type="molecule type" value="Genomic_DNA"/>
</dbReference>
<sequence length="432" mass="48098">MQGTIGIRKEEKDRRVALTPKQIQQLQEQGVSTIVESSSKRAFVGDDYAQVGATVGTDLSSCNIIFGVKEVPIECLLPGKTYCFFSHTIKGQSHNMPLLQQILTGKNSLFDYERVVNDKGFRLIAFGKFAGFAGMIDSLWAYGQRLHRENVSNPLAKVKQANEYDSLEAAKNAIREVGQEISQNGLPAEITPLVCGFTGSGRVSQGAREIYDLLPIVEITPEELLSSSFLNENSNKVVYKVHFADDKIVVPKEKDKACDFNEYLESPEKYESCFAQYAAHLSILINGIYWEPRYPRLLTIDNLKDLYSQENPRLKVIGDITCDIGGSVEFTVKATKTVNPVFVYDPFVQKDVDGFEGKGVVVLAVDNLPGEIPKESSATFGEGLLPFVAQLAKADYSVPFSDLDIPEPFKRAMIVHNGQLTEEYTYLQRYLS</sequence>
<dbReference type="InterPro" id="IPR051168">
    <property type="entry name" value="AASS"/>
</dbReference>
<dbReference type="SMART" id="SM01002">
    <property type="entry name" value="AlaDh_PNT_C"/>
    <property type="match status" value="1"/>
</dbReference>
<protein>
    <submittedName>
        <fullName evidence="4">Alanine dehydrogenase</fullName>
    </submittedName>
</protein>
<dbReference type="KEGG" id="uam:UABAM_03128"/>
<dbReference type="PANTHER" id="PTHR11133">
    <property type="entry name" value="SACCHAROPINE DEHYDROGENASE"/>
    <property type="match status" value="1"/>
</dbReference>
<feature type="domain" description="Alanine dehydrogenase/pyridine nucleotide transhydrogenase N-terminal" evidence="3">
    <location>
        <begin position="6"/>
        <end position="133"/>
    </location>
</feature>
<dbReference type="AlphaFoldDB" id="A0A5S9ING9"/>
<gene>
    <name evidence="4" type="ORF">UABAM_03128</name>
</gene>
<dbReference type="CDD" id="cd12189">
    <property type="entry name" value="LKR_SDH_like"/>
    <property type="match status" value="1"/>
</dbReference>
<dbReference type="RefSeq" id="WP_151968900.1">
    <property type="nucleotide sequence ID" value="NZ_AP019860.1"/>
</dbReference>
<dbReference type="InterPro" id="IPR007698">
    <property type="entry name" value="AlaDH/PNT_NAD(H)-bd"/>
</dbReference>
<dbReference type="GO" id="GO:0004753">
    <property type="term" value="F:saccharopine dehydrogenase activity"/>
    <property type="evidence" value="ECO:0007669"/>
    <property type="project" value="TreeGrafter"/>
</dbReference>
<organism evidence="4 5">
    <name type="scientific">Uabimicrobium amorphum</name>
    <dbReference type="NCBI Taxonomy" id="2596890"/>
    <lineage>
        <taxon>Bacteria</taxon>
        <taxon>Pseudomonadati</taxon>
        <taxon>Planctomycetota</taxon>
        <taxon>Candidatus Uabimicrobiia</taxon>
        <taxon>Candidatus Uabimicrobiales</taxon>
        <taxon>Candidatus Uabimicrobiaceae</taxon>
        <taxon>Candidatus Uabimicrobium</taxon>
    </lineage>
</organism>
<name>A0A5S9ING9_UABAM</name>
<dbReference type="GO" id="GO:0005737">
    <property type="term" value="C:cytoplasm"/>
    <property type="evidence" value="ECO:0007669"/>
    <property type="project" value="TreeGrafter"/>
</dbReference>
<dbReference type="Pfam" id="PF01262">
    <property type="entry name" value="AlaDh_PNT_C"/>
    <property type="match status" value="1"/>
</dbReference>
<evidence type="ECO:0000259" key="3">
    <source>
        <dbReference type="SMART" id="SM01003"/>
    </source>
</evidence>
<dbReference type="InterPro" id="IPR007886">
    <property type="entry name" value="AlaDH/PNT_N"/>
</dbReference>
<keyword evidence="1" id="KW-0560">Oxidoreductase</keyword>
<keyword evidence="5" id="KW-1185">Reference proteome</keyword>
<evidence type="ECO:0000256" key="1">
    <source>
        <dbReference type="ARBA" id="ARBA00023002"/>
    </source>
</evidence>
<dbReference type="Proteomes" id="UP000326354">
    <property type="component" value="Chromosome"/>
</dbReference>
<feature type="domain" description="Alanine dehydrogenase/pyridine nucleotide transhydrogenase NAD(H)-binding" evidence="2">
    <location>
        <begin position="173"/>
        <end position="364"/>
    </location>
</feature>
<dbReference type="Pfam" id="PF05222">
    <property type="entry name" value="AlaDh_PNT_N"/>
    <property type="match status" value="1"/>
</dbReference>
<dbReference type="PANTHER" id="PTHR11133:SF22">
    <property type="entry name" value="ALPHA-AMINOADIPIC SEMIALDEHYDE SYNTHASE, MITOCHONDRIAL"/>
    <property type="match status" value="1"/>
</dbReference>
<dbReference type="GO" id="GO:0019878">
    <property type="term" value="P:lysine biosynthetic process via aminoadipic acid"/>
    <property type="evidence" value="ECO:0007669"/>
    <property type="project" value="TreeGrafter"/>
</dbReference>